<proteinExistence type="predicted"/>
<feature type="region of interest" description="Disordered" evidence="1">
    <location>
        <begin position="1"/>
        <end position="49"/>
    </location>
</feature>
<dbReference type="Proteomes" id="UP000694413">
    <property type="component" value="Unassembled WGS sequence"/>
</dbReference>
<protein>
    <submittedName>
        <fullName evidence="2">Uncharacterized protein</fullName>
    </submittedName>
</protein>
<evidence type="ECO:0000256" key="1">
    <source>
        <dbReference type="SAM" id="MobiDB-lite"/>
    </source>
</evidence>
<accession>A0A8D2MXK7</accession>
<name>A0A8D2MXK7_ZONAL</name>
<sequence>MCPTSGTSMPMGLCSSTPSRHQPSTASSTTTTTSAPRRTRLAKSGAPTSVLKQFSGSRTPFGWRTKGRCVETWLFSSASSPPQCRNTLALCPGRKTPFLSSQVREERLFSGNPTCSAMGTFAVVEALVFGGSGFWLVVCACAAQQRLSGVIWQLQAGKCCWCEHSKVPRLCGCSGRVSLG</sequence>
<evidence type="ECO:0000313" key="2">
    <source>
        <dbReference type="Ensembl" id="ENSZALP00000015341.1"/>
    </source>
</evidence>
<dbReference type="Ensembl" id="ENSZALT00000020677.1">
    <property type="protein sequence ID" value="ENSZALP00000015341.1"/>
    <property type="gene ID" value="ENSZALG00000012592.1"/>
</dbReference>
<organism evidence="2 3">
    <name type="scientific">Zonotrichia albicollis</name>
    <name type="common">White-throated sparrow</name>
    <name type="synonym">Fringilla albicollis</name>
    <dbReference type="NCBI Taxonomy" id="44394"/>
    <lineage>
        <taxon>Eukaryota</taxon>
        <taxon>Metazoa</taxon>
        <taxon>Chordata</taxon>
        <taxon>Craniata</taxon>
        <taxon>Vertebrata</taxon>
        <taxon>Euteleostomi</taxon>
        <taxon>Archelosauria</taxon>
        <taxon>Archosauria</taxon>
        <taxon>Dinosauria</taxon>
        <taxon>Saurischia</taxon>
        <taxon>Theropoda</taxon>
        <taxon>Coelurosauria</taxon>
        <taxon>Aves</taxon>
        <taxon>Neognathae</taxon>
        <taxon>Neoaves</taxon>
        <taxon>Telluraves</taxon>
        <taxon>Australaves</taxon>
        <taxon>Passeriformes</taxon>
        <taxon>Passerellidae</taxon>
        <taxon>Zonotrichia</taxon>
    </lineage>
</organism>
<evidence type="ECO:0000313" key="3">
    <source>
        <dbReference type="Proteomes" id="UP000694413"/>
    </source>
</evidence>
<dbReference type="AlphaFoldDB" id="A0A8D2MXK7"/>
<reference evidence="2" key="1">
    <citation type="submission" date="2025-08" db="UniProtKB">
        <authorList>
            <consortium name="Ensembl"/>
        </authorList>
    </citation>
    <scope>IDENTIFICATION</scope>
</reference>
<feature type="compositionally biased region" description="Low complexity" evidence="1">
    <location>
        <begin position="23"/>
        <end position="36"/>
    </location>
</feature>
<keyword evidence="3" id="KW-1185">Reference proteome</keyword>
<feature type="compositionally biased region" description="Polar residues" evidence="1">
    <location>
        <begin position="1"/>
        <end position="22"/>
    </location>
</feature>
<reference evidence="2" key="2">
    <citation type="submission" date="2025-09" db="UniProtKB">
        <authorList>
            <consortium name="Ensembl"/>
        </authorList>
    </citation>
    <scope>IDENTIFICATION</scope>
</reference>